<keyword evidence="2" id="KW-0813">Transport</keyword>
<keyword evidence="6" id="KW-0851">Voltage-gated channel</keyword>
<dbReference type="SUPFAM" id="SSF81324">
    <property type="entry name" value="Voltage-gated potassium channels"/>
    <property type="match status" value="1"/>
</dbReference>
<evidence type="ECO:0000259" key="13">
    <source>
        <dbReference type="Pfam" id="PF00520"/>
    </source>
</evidence>
<feature type="domain" description="Ion transport" evidence="13">
    <location>
        <begin position="23"/>
        <end position="244"/>
    </location>
</feature>
<evidence type="ECO:0000256" key="7">
    <source>
        <dbReference type="ARBA" id="ARBA00022958"/>
    </source>
</evidence>
<evidence type="ECO:0000256" key="3">
    <source>
        <dbReference type="ARBA" id="ARBA00022538"/>
    </source>
</evidence>
<dbReference type="PANTHER" id="PTHR11537">
    <property type="entry name" value="VOLTAGE-GATED POTASSIUM CHANNEL"/>
    <property type="match status" value="1"/>
</dbReference>
<feature type="transmembrane region" description="Helical" evidence="12">
    <location>
        <begin position="95"/>
        <end position="117"/>
    </location>
</feature>
<dbReference type="Gene3D" id="1.10.287.70">
    <property type="match status" value="1"/>
</dbReference>
<evidence type="ECO:0000256" key="11">
    <source>
        <dbReference type="ARBA" id="ARBA00023303"/>
    </source>
</evidence>
<dbReference type="GO" id="GO:0005249">
    <property type="term" value="F:voltage-gated potassium channel activity"/>
    <property type="evidence" value="ECO:0007669"/>
    <property type="project" value="InterPro"/>
</dbReference>
<name>A0A7V2WVW2_LEUMU</name>
<dbReference type="EMBL" id="DRMS01000471">
    <property type="protein sequence ID" value="HFC93606.1"/>
    <property type="molecule type" value="Genomic_DNA"/>
</dbReference>
<evidence type="ECO:0000256" key="1">
    <source>
        <dbReference type="ARBA" id="ARBA00004141"/>
    </source>
</evidence>
<keyword evidence="4 12" id="KW-0812">Transmembrane</keyword>
<feature type="transmembrane region" description="Helical" evidence="12">
    <location>
        <begin position="21"/>
        <end position="40"/>
    </location>
</feature>
<keyword evidence="11" id="KW-0407">Ion channel</keyword>
<feature type="transmembrane region" description="Helical" evidence="12">
    <location>
        <begin position="55"/>
        <end position="75"/>
    </location>
</feature>
<comment type="subcellular location">
    <subcellularLocation>
        <location evidence="1">Membrane</location>
        <topology evidence="1">Multi-pass membrane protein</topology>
    </subcellularLocation>
</comment>
<dbReference type="PRINTS" id="PR00169">
    <property type="entry name" value="KCHANNEL"/>
</dbReference>
<gene>
    <name evidence="14" type="ORF">ENJ51_12425</name>
</gene>
<comment type="caution">
    <text evidence="14">The sequence shown here is derived from an EMBL/GenBank/DDBJ whole genome shotgun (WGS) entry which is preliminary data.</text>
</comment>
<evidence type="ECO:0000256" key="9">
    <source>
        <dbReference type="ARBA" id="ARBA00023065"/>
    </source>
</evidence>
<dbReference type="Proteomes" id="UP000885750">
    <property type="component" value="Unassembled WGS sequence"/>
</dbReference>
<keyword evidence="5" id="KW-0631">Potassium channel</keyword>
<sequence length="332" mass="37317">MNIRKKTYQILEKHTGGRLGFSINLFLVVLIISSVISVILESDKDLANQYENGFYYFEFFAFSLFSIDYLLRVWIAPEATNSNKKSDLKLRLQHIVTPMAIIDLLAILPFFLGFFIADDLLILRSLRLIRALKLTRYARSMDVLLTVLKYEATTFFSAFFILGIIIILAATGMHLIEGKVQPEAFGSIPRSLWWATVTLTTVGYGDVIPITAGGKLLGGVIAISGITMAALPAGIMASGFSAEINRRRETFQTEVYKFMQDGIISKNEQKKLDALRHKLGLSHRDARLIISEISQSSRLETLLHCPDCQSAFHINHPAGEVYIKLKKKHESQ</sequence>
<dbReference type="InterPro" id="IPR028325">
    <property type="entry name" value="VG_K_chnl"/>
</dbReference>
<evidence type="ECO:0000256" key="12">
    <source>
        <dbReference type="SAM" id="Phobius"/>
    </source>
</evidence>
<feature type="transmembrane region" description="Helical" evidence="12">
    <location>
        <begin position="216"/>
        <end position="240"/>
    </location>
</feature>
<evidence type="ECO:0000256" key="2">
    <source>
        <dbReference type="ARBA" id="ARBA00022448"/>
    </source>
</evidence>
<proteinExistence type="predicted"/>
<keyword evidence="8 12" id="KW-1133">Transmembrane helix</keyword>
<keyword evidence="9" id="KW-0406">Ion transport</keyword>
<accession>A0A7V2WVW2</accession>
<evidence type="ECO:0000256" key="4">
    <source>
        <dbReference type="ARBA" id="ARBA00022692"/>
    </source>
</evidence>
<evidence type="ECO:0000256" key="10">
    <source>
        <dbReference type="ARBA" id="ARBA00023136"/>
    </source>
</evidence>
<evidence type="ECO:0000313" key="14">
    <source>
        <dbReference type="EMBL" id="HFC93606.1"/>
    </source>
</evidence>
<feature type="transmembrane region" description="Helical" evidence="12">
    <location>
        <begin position="192"/>
        <end position="210"/>
    </location>
</feature>
<keyword evidence="7" id="KW-0630">Potassium</keyword>
<dbReference type="Pfam" id="PF00520">
    <property type="entry name" value="Ion_trans"/>
    <property type="match status" value="1"/>
</dbReference>
<dbReference type="GO" id="GO:0008076">
    <property type="term" value="C:voltage-gated potassium channel complex"/>
    <property type="evidence" value="ECO:0007669"/>
    <property type="project" value="InterPro"/>
</dbReference>
<dbReference type="InterPro" id="IPR027359">
    <property type="entry name" value="Volt_channel_dom_sf"/>
</dbReference>
<feature type="transmembrane region" description="Helical" evidence="12">
    <location>
        <begin position="152"/>
        <end position="171"/>
    </location>
</feature>
<organism evidence="14">
    <name type="scientific">Leucothrix mucor</name>
    <dbReference type="NCBI Taxonomy" id="45248"/>
    <lineage>
        <taxon>Bacteria</taxon>
        <taxon>Pseudomonadati</taxon>
        <taxon>Pseudomonadota</taxon>
        <taxon>Gammaproteobacteria</taxon>
        <taxon>Thiotrichales</taxon>
        <taxon>Thiotrichaceae</taxon>
        <taxon>Leucothrix</taxon>
    </lineage>
</organism>
<evidence type="ECO:0000256" key="8">
    <source>
        <dbReference type="ARBA" id="ARBA00022989"/>
    </source>
</evidence>
<dbReference type="AlphaFoldDB" id="A0A7V2WVW2"/>
<keyword evidence="3" id="KW-0633">Potassium transport</keyword>
<keyword evidence="10 12" id="KW-0472">Membrane</keyword>
<reference evidence="14" key="1">
    <citation type="journal article" date="2020" name="mSystems">
        <title>Genome- and Community-Level Interaction Insights into Carbon Utilization and Element Cycling Functions of Hydrothermarchaeota in Hydrothermal Sediment.</title>
        <authorList>
            <person name="Zhou Z."/>
            <person name="Liu Y."/>
            <person name="Xu W."/>
            <person name="Pan J."/>
            <person name="Luo Z.H."/>
            <person name="Li M."/>
        </authorList>
    </citation>
    <scope>NUCLEOTIDE SEQUENCE [LARGE SCALE GENOMIC DNA]</scope>
    <source>
        <strain evidence="14">HyVt-493</strain>
    </source>
</reference>
<dbReference type="InterPro" id="IPR005821">
    <property type="entry name" value="Ion_trans_dom"/>
</dbReference>
<evidence type="ECO:0000256" key="6">
    <source>
        <dbReference type="ARBA" id="ARBA00022882"/>
    </source>
</evidence>
<dbReference type="PANTHER" id="PTHR11537:SF254">
    <property type="entry name" value="POTASSIUM VOLTAGE-GATED CHANNEL PROTEIN SHAB"/>
    <property type="match status" value="1"/>
</dbReference>
<dbReference type="GO" id="GO:0001508">
    <property type="term" value="P:action potential"/>
    <property type="evidence" value="ECO:0007669"/>
    <property type="project" value="TreeGrafter"/>
</dbReference>
<dbReference type="Gene3D" id="1.20.120.350">
    <property type="entry name" value="Voltage-gated potassium channels. Chain C"/>
    <property type="match status" value="1"/>
</dbReference>
<evidence type="ECO:0000256" key="5">
    <source>
        <dbReference type="ARBA" id="ARBA00022826"/>
    </source>
</evidence>
<protein>
    <submittedName>
        <fullName evidence="14">Ion transporter</fullName>
    </submittedName>
</protein>